<evidence type="ECO:0000313" key="2">
    <source>
        <dbReference type="Proteomes" id="UP000662760"/>
    </source>
</evidence>
<name>A0A898KC50_9CAUD</name>
<protein>
    <submittedName>
        <fullName evidence="1">Uncharacterized protein</fullName>
    </submittedName>
</protein>
<dbReference type="RefSeq" id="YP_010115046.1">
    <property type="nucleotide sequence ID" value="NC_055921.1"/>
</dbReference>
<dbReference type="Proteomes" id="UP000662760">
    <property type="component" value="Segment"/>
</dbReference>
<proteinExistence type="predicted"/>
<keyword evidence="2" id="KW-1185">Reference proteome</keyword>
<dbReference type="KEGG" id="vg:65133650"/>
<reference evidence="1" key="1">
    <citation type="submission" date="2021-01" db="EMBL/GenBank/DDBJ databases">
        <authorList>
            <person name="Shang Y."/>
        </authorList>
    </citation>
    <scope>NUCLEOTIDE SEQUENCE</scope>
</reference>
<evidence type="ECO:0000313" key="1">
    <source>
        <dbReference type="EMBL" id="QSJ04012.1"/>
    </source>
</evidence>
<organism evidence="1 2">
    <name type="scientific">Salmonella phage vB_SalP_TR2</name>
    <dbReference type="NCBI Taxonomy" id="2812854"/>
    <lineage>
        <taxon>Viruses</taxon>
        <taxon>Duplodnaviria</taxon>
        <taxon>Heunggongvirae</taxon>
        <taxon>Uroviricota</taxon>
        <taxon>Caudoviricetes</taxon>
        <taxon>Schitoviridae</taxon>
        <taxon>Triduovirus</taxon>
        <taxon>Triduovirus Tr2</taxon>
    </lineage>
</organism>
<sequence>MDKELLLIIETLQKTNGGILSHFCLLINCWGVECDCCPVNMISYKYNRPAINIQYIKTIEVLVEQ</sequence>
<dbReference type="EMBL" id="MW544066">
    <property type="protein sequence ID" value="QSJ04012.1"/>
    <property type="molecule type" value="Genomic_DNA"/>
</dbReference>
<accession>A0A898KC50</accession>
<dbReference type="GeneID" id="65133650"/>